<dbReference type="OrthoDB" id="1665961at2"/>
<dbReference type="RefSeq" id="WP_090944383.1">
    <property type="nucleotide sequence ID" value="NZ_FOTS01000085.1"/>
</dbReference>
<accession>A0A1I4Q7D9</accession>
<protein>
    <recommendedName>
        <fullName evidence="3">PAS fold-containing protein</fullName>
    </recommendedName>
</protein>
<dbReference type="EMBL" id="FOTS01000085">
    <property type="protein sequence ID" value="SFM35543.1"/>
    <property type="molecule type" value="Genomic_DNA"/>
</dbReference>
<organism evidence="1 2">
    <name type="scientific">Pelosinus propionicus DSM 13327</name>
    <dbReference type="NCBI Taxonomy" id="1123291"/>
    <lineage>
        <taxon>Bacteria</taxon>
        <taxon>Bacillati</taxon>
        <taxon>Bacillota</taxon>
        <taxon>Negativicutes</taxon>
        <taxon>Selenomonadales</taxon>
        <taxon>Sporomusaceae</taxon>
        <taxon>Pelosinus</taxon>
    </lineage>
</organism>
<sequence length="113" mass="12363">MVDSKVIEAFHLMWGNFPEPVMLVHKSREILAVNEACSSFGGAAGTKCSDKGSPEQHKGCLANKALATQKATYSKNKSGEKEVIGYWLPLTGYPEIYVHFGIGTTIDYNNLPQ</sequence>
<name>A0A1I4Q7D9_9FIRM</name>
<evidence type="ECO:0008006" key="3">
    <source>
        <dbReference type="Google" id="ProtNLM"/>
    </source>
</evidence>
<evidence type="ECO:0000313" key="2">
    <source>
        <dbReference type="Proteomes" id="UP000199520"/>
    </source>
</evidence>
<keyword evidence="2" id="KW-1185">Reference proteome</keyword>
<dbReference type="AlphaFoldDB" id="A0A1I4Q7D9"/>
<gene>
    <name evidence="1" type="ORF">SAMN04490355_10857</name>
</gene>
<evidence type="ECO:0000313" key="1">
    <source>
        <dbReference type="EMBL" id="SFM35543.1"/>
    </source>
</evidence>
<dbReference type="Proteomes" id="UP000199520">
    <property type="component" value="Unassembled WGS sequence"/>
</dbReference>
<proteinExistence type="predicted"/>
<reference evidence="2" key="1">
    <citation type="submission" date="2016-10" db="EMBL/GenBank/DDBJ databases">
        <authorList>
            <person name="Varghese N."/>
            <person name="Submissions S."/>
        </authorList>
    </citation>
    <scope>NUCLEOTIDE SEQUENCE [LARGE SCALE GENOMIC DNA]</scope>
    <source>
        <strain evidence="2">DSM 13327</strain>
    </source>
</reference>